<comment type="caution">
    <text evidence="11">The sequence shown here is derived from an EMBL/GenBank/DDBJ whole genome shotgun (WGS) entry which is preliminary data.</text>
</comment>
<dbReference type="PANTHER" id="PTHR17490:SF18">
    <property type="entry name" value="THREONYLCARBAMOYL-AMP SYNTHASE"/>
    <property type="match status" value="1"/>
</dbReference>
<dbReference type="GO" id="GO:0003725">
    <property type="term" value="F:double-stranded RNA binding"/>
    <property type="evidence" value="ECO:0007669"/>
    <property type="project" value="InterPro"/>
</dbReference>
<dbReference type="OrthoDB" id="9814580at2"/>
<evidence type="ECO:0000256" key="9">
    <source>
        <dbReference type="HAMAP-Rule" id="MF_01852"/>
    </source>
</evidence>
<dbReference type="Gene3D" id="3.90.870.10">
    <property type="entry name" value="DHBP synthase"/>
    <property type="match status" value="1"/>
</dbReference>
<proteinExistence type="inferred from homology"/>
<keyword evidence="7 9" id="KW-0067">ATP-binding</keyword>
<evidence type="ECO:0000256" key="1">
    <source>
        <dbReference type="ARBA" id="ARBA00004496"/>
    </source>
</evidence>
<keyword evidence="4 9" id="KW-0819">tRNA processing</keyword>
<dbReference type="InterPro" id="IPR023535">
    <property type="entry name" value="TC-AMP_synthase"/>
</dbReference>
<dbReference type="HAMAP" id="MF_01852">
    <property type="entry name" value="TsaC"/>
    <property type="match status" value="1"/>
</dbReference>
<keyword evidence="6 9" id="KW-0547">Nucleotide-binding</keyword>
<comment type="function">
    <text evidence="9">Required for the formation of a threonylcarbamoyl group on adenosine at position 37 (t(6)A37) in tRNAs that read codons beginning with adenine. Catalyzes the conversion of L-threonine, HCO(3)(-)/CO(2) and ATP to give threonylcarbamoyl-AMP (TC-AMP) as the acyladenylate intermediate, with the release of diphosphate.</text>
</comment>
<accession>A0A562D1D8</accession>
<evidence type="ECO:0000313" key="11">
    <source>
        <dbReference type="EMBL" id="TWH03382.1"/>
    </source>
</evidence>
<keyword evidence="2 9" id="KW-0963">Cytoplasm</keyword>
<dbReference type="EC" id="2.7.7.87" evidence="9"/>
<evidence type="ECO:0000256" key="3">
    <source>
        <dbReference type="ARBA" id="ARBA00022679"/>
    </source>
</evidence>
<feature type="domain" description="YrdC-like" evidence="10">
    <location>
        <begin position="4"/>
        <end position="187"/>
    </location>
</feature>
<dbReference type="FunFam" id="3.90.870.10:FF:000004">
    <property type="entry name" value="Threonylcarbamoyl-AMP synthase"/>
    <property type="match status" value="1"/>
</dbReference>
<dbReference type="GO" id="GO:0005737">
    <property type="term" value="C:cytoplasm"/>
    <property type="evidence" value="ECO:0007669"/>
    <property type="project" value="UniProtKB-SubCell"/>
</dbReference>
<gene>
    <name evidence="9" type="primary">tsaC</name>
    <name evidence="11" type="ORF">L613_008100000050</name>
</gene>
<comment type="similarity">
    <text evidence="9">Belongs to the SUA5 family. TsaC subfamily.</text>
</comment>
<dbReference type="InterPro" id="IPR017945">
    <property type="entry name" value="DHBP_synth_RibB-like_a/b_dom"/>
</dbReference>
<dbReference type="SUPFAM" id="SSF55821">
    <property type="entry name" value="YrdC/RibB"/>
    <property type="match status" value="1"/>
</dbReference>
<evidence type="ECO:0000256" key="2">
    <source>
        <dbReference type="ARBA" id="ARBA00022490"/>
    </source>
</evidence>
<organism evidence="11 12">
    <name type="scientific">Pseudoxanthomonas taiwanensis J19</name>
    <dbReference type="NCBI Taxonomy" id="935569"/>
    <lineage>
        <taxon>Bacteria</taxon>
        <taxon>Pseudomonadati</taxon>
        <taxon>Pseudomonadota</taxon>
        <taxon>Gammaproteobacteria</taxon>
        <taxon>Lysobacterales</taxon>
        <taxon>Lysobacteraceae</taxon>
        <taxon>Pseudoxanthomonas</taxon>
    </lineage>
</organism>
<reference evidence="11 12" key="1">
    <citation type="submission" date="2019-07" db="EMBL/GenBank/DDBJ databases">
        <title>Genome sequencing of lignin-degrading bacterial isolates.</title>
        <authorList>
            <person name="Gladden J."/>
        </authorList>
    </citation>
    <scope>NUCLEOTIDE SEQUENCE [LARGE SCALE GENOMIC DNA]</scope>
    <source>
        <strain evidence="11 12">J19</strain>
    </source>
</reference>
<name>A0A562D1D8_9GAMM</name>
<dbReference type="InterPro" id="IPR050156">
    <property type="entry name" value="TC-AMP_synthase_SUA5"/>
</dbReference>
<evidence type="ECO:0000313" key="12">
    <source>
        <dbReference type="Proteomes" id="UP000321583"/>
    </source>
</evidence>
<dbReference type="EMBL" id="VLJS01000115">
    <property type="protein sequence ID" value="TWH03382.1"/>
    <property type="molecule type" value="Genomic_DNA"/>
</dbReference>
<evidence type="ECO:0000259" key="10">
    <source>
        <dbReference type="PROSITE" id="PS51163"/>
    </source>
</evidence>
<dbReference type="RefSeq" id="WP_019399204.1">
    <property type="nucleotide sequence ID" value="NZ_VLJS01000115.1"/>
</dbReference>
<dbReference type="GO" id="GO:0000049">
    <property type="term" value="F:tRNA binding"/>
    <property type="evidence" value="ECO:0007669"/>
    <property type="project" value="TreeGrafter"/>
</dbReference>
<evidence type="ECO:0000256" key="6">
    <source>
        <dbReference type="ARBA" id="ARBA00022741"/>
    </source>
</evidence>
<protein>
    <recommendedName>
        <fullName evidence="9">Threonylcarbamoyl-AMP synthase</fullName>
        <shortName evidence="9">TC-AMP synthase</shortName>
        <ecNumber evidence="9">2.7.7.87</ecNumber>
    </recommendedName>
    <alternativeName>
        <fullName evidence="9">L-threonylcarbamoyladenylate synthase</fullName>
    </alternativeName>
    <alternativeName>
        <fullName evidence="9">t(6)A37 threonylcarbamoyladenosine biosynthesis protein TsaC</fullName>
    </alternativeName>
    <alternativeName>
        <fullName evidence="9">tRNA threonylcarbamoyladenosine biosynthesis protein TsaC</fullName>
    </alternativeName>
</protein>
<keyword evidence="5 9" id="KW-0548">Nucleotidyltransferase</keyword>
<comment type="subcellular location">
    <subcellularLocation>
        <location evidence="1 9">Cytoplasm</location>
    </subcellularLocation>
</comment>
<dbReference type="GO" id="GO:0061710">
    <property type="term" value="F:L-threonylcarbamoyladenylate synthase"/>
    <property type="evidence" value="ECO:0007669"/>
    <property type="project" value="UniProtKB-EC"/>
</dbReference>
<dbReference type="GO" id="GO:0006450">
    <property type="term" value="P:regulation of translational fidelity"/>
    <property type="evidence" value="ECO:0007669"/>
    <property type="project" value="TreeGrafter"/>
</dbReference>
<dbReference type="GO" id="GO:0005524">
    <property type="term" value="F:ATP binding"/>
    <property type="evidence" value="ECO:0007669"/>
    <property type="project" value="UniProtKB-UniRule"/>
</dbReference>
<dbReference type="Pfam" id="PF01300">
    <property type="entry name" value="Sua5_yciO_yrdC"/>
    <property type="match status" value="1"/>
</dbReference>
<dbReference type="Proteomes" id="UP000321583">
    <property type="component" value="Unassembled WGS sequence"/>
</dbReference>
<keyword evidence="3 9" id="KW-0808">Transferase</keyword>
<dbReference type="GO" id="GO:0002949">
    <property type="term" value="P:tRNA threonylcarbamoyladenosine modification"/>
    <property type="evidence" value="ECO:0007669"/>
    <property type="project" value="UniProtKB-UniRule"/>
</dbReference>
<evidence type="ECO:0000256" key="8">
    <source>
        <dbReference type="ARBA" id="ARBA00048366"/>
    </source>
</evidence>
<evidence type="ECO:0000256" key="7">
    <source>
        <dbReference type="ARBA" id="ARBA00022840"/>
    </source>
</evidence>
<keyword evidence="12" id="KW-1185">Reference proteome</keyword>
<comment type="catalytic activity">
    <reaction evidence="8 9">
        <text>L-threonine + hydrogencarbonate + ATP = L-threonylcarbamoyladenylate + diphosphate + H2O</text>
        <dbReference type="Rhea" id="RHEA:36407"/>
        <dbReference type="ChEBI" id="CHEBI:15377"/>
        <dbReference type="ChEBI" id="CHEBI:17544"/>
        <dbReference type="ChEBI" id="CHEBI:30616"/>
        <dbReference type="ChEBI" id="CHEBI:33019"/>
        <dbReference type="ChEBI" id="CHEBI:57926"/>
        <dbReference type="ChEBI" id="CHEBI:73682"/>
        <dbReference type="EC" id="2.7.7.87"/>
    </reaction>
</comment>
<evidence type="ECO:0000256" key="5">
    <source>
        <dbReference type="ARBA" id="ARBA00022695"/>
    </source>
</evidence>
<sequence>MENTLDIASAVDLLRRGGVIAYPTEAVWGLGCDPADQAAVMRLLEIKQRPVEKGLIVVAAGLEAVRPWLDLAQLPAGRMTEVCASWPGPNTWAIPATSLAPPWVTGSHRSLAVRISAHPEVVALCEAFGGALVSTSANLAGRPPAYARHELDPALLGGIDGVVGGETGGLDRPTPIRAALDGAVLRG</sequence>
<dbReference type="InterPro" id="IPR006070">
    <property type="entry name" value="Sua5-like_dom"/>
</dbReference>
<dbReference type="PROSITE" id="PS51163">
    <property type="entry name" value="YRDC"/>
    <property type="match status" value="1"/>
</dbReference>
<dbReference type="AlphaFoldDB" id="A0A562D1D8"/>
<evidence type="ECO:0000256" key="4">
    <source>
        <dbReference type="ARBA" id="ARBA00022694"/>
    </source>
</evidence>
<dbReference type="PANTHER" id="PTHR17490">
    <property type="entry name" value="SUA5"/>
    <property type="match status" value="1"/>
</dbReference>